<protein>
    <submittedName>
        <fullName evidence="13">NADH-quinone oxidoreductase subunit I</fullName>
    </submittedName>
</protein>
<dbReference type="PANTHER" id="PTHR10849:SF24">
    <property type="entry name" value="NADH-QUINONE OXIDOREDUCTASE SUBUNIT I 2"/>
    <property type="match status" value="1"/>
</dbReference>
<evidence type="ECO:0000256" key="8">
    <source>
        <dbReference type="ARBA" id="ARBA00023014"/>
    </source>
</evidence>
<keyword evidence="4" id="KW-0479">Metal-binding</keyword>
<evidence type="ECO:0000256" key="4">
    <source>
        <dbReference type="ARBA" id="ARBA00022723"/>
    </source>
</evidence>
<evidence type="ECO:0000313" key="13">
    <source>
        <dbReference type="EMBL" id="BCI63396.1"/>
    </source>
</evidence>
<feature type="domain" description="4Fe-4S ferredoxin-type" evidence="12">
    <location>
        <begin position="56"/>
        <end position="86"/>
    </location>
</feature>
<keyword evidence="9" id="KW-0520">NAD</keyword>
<keyword evidence="11" id="KW-0472">Membrane</keyword>
<keyword evidence="6" id="KW-1278">Translocase</keyword>
<evidence type="ECO:0000256" key="2">
    <source>
        <dbReference type="ARBA" id="ARBA00022485"/>
    </source>
</evidence>
<dbReference type="PANTHER" id="PTHR10849">
    <property type="entry name" value="NADH DEHYDROGENASE UBIQUINONE IRON-SULFUR PROTEIN 8, MITOCHONDRIAL"/>
    <property type="match status" value="1"/>
</dbReference>
<keyword evidence="1" id="KW-1003">Cell membrane</keyword>
<dbReference type="InterPro" id="IPR010226">
    <property type="entry name" value="NADH_quinone_OxRdtase_chainI"/>
</dbReference>
<dbReference type="PROSITE" id="PS00198">
    <property type="entry name" value="4FE4S_FER_1"/>
    <property type="match status" value="1"/>
</dbReference>
<reference evidence="14" key="1">
    <citation type="submission" date="2020-07" db="EMBL/GenBank/DDBJ databases">
        <title>Complete genome sequencing of Coprobacter sp. strain 2CBH44.</title>
        <authorList>
            <person name="Sakamoto M."/>
            <person name="Murakami T."/>
            <person name="Mori H."/>
        </authorList>
    </citation>
    <scope>NUCLEOTIDE SEQUENCE [LARGE SCALE GENOMIC DNA]</scope>
    <source>
        <strain evidence="14">2CBH44</strain>
    </source>
</reference>
<evidence type="ECO:0000256" key="3">
    <source>
        <dbReference type="ARBA" id="ARBA00022719"/>
    </source>
</evidence>
<dbReference type="AlphaFoldDB" id="A0A7G1HUP7"/>
<evidence type="ECO:0000256" key="5">
    <source>
        <dbReference type="ARBA" id="ARBA00022737"/>
    </source>
</evidence>
<feature type="domain" description="4Fe-4S ferredoxin-type" evidence="12">
    <location>
        <begin position="100"/>
        <end position="129"/>
    </location>
</feature>
<evidence type="ECO:0000256" key="10">
    <source>
        <dbReference type="ARBA" id="ARBA00023075"/>
    </source>
</evidence>
<dbReference type="GO" id="GO:0048038">
    <property type="term" value="F:quinone binding"/>
    <property type="evidence" value="ECO:0007669"/>
    <property type="project" value="UniProtKB-KW"/>
</dbReference>
<evidence type="ECO:0000256" key="9">
    <source>
        <dbReference type="ARBA" id="ARBA00023027"/>
    </source>
</evidence>
<proteinExistence type="predicted"/>
<keyword evidence="7" id="KW-0408">Iron</keyword>
<dbReference type="GO" id="GO:0016020">
    <property type="term" value="C:membrane"/>
    <property type="evidence" value="ECO:0007669"/>
    <property type="project" value="InterPro"/>
</dbReference>
<evidence type="ECO:0000256" key="7">
    <source>
        <dbReference type="ARBA" id="ARBA00023004"/>
    </source>
</evidence>
<evidence type="ECO:0000256" key="6">
    <source>
        <dbReference type="ARBA" id="ARBA00022967"/>
    </source>
</evidence>
<dbReference type="Proteomes" id="UP000594042">
    <property type="component" value="Chromosome"/>
</dbReference>
<dbReference type="InterPro" id="IPR017900">
    <property type="entry name" value="4Fe4S_Fe_S_CS"/>
</dbReference>
<evidence type="ECO:0000313" key="14">
    <source>
        <dbReference type="Proteomes" id="UP000594042"/>
    </source>
</evidence>
<evidence type="ECO:0000259" key="12">
    <source>
        <dbReference type="PROSITE" id="PS51379"/>
    </source>
</evidence>
<dbReference type="InterPro" id="IPR017896">
    <property type="entry name" value="4Fe4S_Fe-S-bd"/>
</dbReference>
<keyword evidence="2" id="KW-0004">4Fe-4S</keyword>
<dbReference type="EMBL" id="AP023322">
    <property type="protein sequence ID" value="BCI63396.1"/>
    <property type="molecule type" value="Genomic_DNA"/>
</dbReference>
<sequence length="155" mass="17690">MESFKNYFVSFWKGLWSLLVGMKVTGTEFVTKKVTEQYPENRATLKVADRFRGELKLVYENGEHKCVACGICQMNCPNGTIQVIANKVTTEDGKTKRVLDKYMYDLGSCTFCQLCVVTCPHDALEFDNAFEHAVFTREKLVKQLNHATDKSVENK</sequence>
<evidence type="ECO:0000256" key="1">
    <source>
        <dbReference type="ARBA" id="ARBA00022475"/>
    </source>
</evidence>
<dbReference type="RefSeq" id="WP_021930636.1">
    <property type="nucleotide sequence ID" value="NZ_AP023322.1"/>
</dbReference>
<keyword evidence="3" id="KW-0874">Quinone</keyword>
<gene>
    <name evidence="13" type="primary">nuoI</name>
    <name evidence="13" type="ORF">Cop2CBH44_17490</name>
</gene>
<dbReference type="Pfam" id="PF12838">
    <property type="entry name" value="Fer4_7"/>
    <property type="match status" value="1"/>
</dbReference>
<name>A0A7G1HUP7_9BACT</name>
<dbReference type="KEGG" id="copr:Cop2CBH44_17490"/>
<evidence type="ECO:0000256" key="11">
    <source>
        <dbReference type="ARBA" id="ARBA00023136"/>
    </source>
</evidence>
<dbReference type="PROSITE" id="PS51379">
    <property type="entry name" value="4FE4S_FER_2"/>
    <property type="match status" value="2"/>
</dbReference>
<keyword evidence="5" id="KW-0677">Repeat</keyword>
<dbReference type="GO" id="GO:0016651">
    <property type="term" value="F:oxidoreductase activity, acting on NAD(P)H"/>
    <property type="evidence" value="ECO:0007669"/>
    <property type="project" value="InterPro"/>
</dbReference>
<keyword evidence="10" id="KW-0830">Ubiquinone</keyword>
<keyword evidence="14" id="KW-1185">Reference proteome</keyword>
<keyword evidence="8" id="KW-0411">Iron-sulfur</keyword>
<dbReference type="GO" id="GO:0051539">
    <property type="term" value="F:4 iron, 4 sulfur cluster binding"/>
    <property type="evidence" value="ECO:0007669"/>
    <property type="project" value="UniProtKB-KW"/>
</dbReference>
<accession>A0A7G1HUP7</accession>
<dbReference type="Gene3D" id="3.30.70.3270">
    <property type="match status" value="1"/>
</dbReference>
<dbReference type="GO" id="GO:0046872">
    <property type="term" value="F:metal ion binding"/>
    <property type="evidence" value="ECO:0007669"/>
    <property type="project" value="UniProtKB-KW"/>
</dbReference>
<organism evidence="13 14">
    <name type="scientific">Coprobacter secundus subsp. similis</name>
    <dbReference type="NCBI Taxonomy" id="2751153"/>
    <lineage>
        <taxon>Bacteria</taxon>
        <taxon>Pseudomonadati</taxon>
        <taxon>Bacteroidota</taxon>
        <taxon>Bacteroidia</taxon>
        <taxon>Bacteroidales</taxon>
        <taxon>Barnesiellaceae</taxon>
        <taxon>Coprobacter</taxon>
    </lineage>
</organism>
<dbReference type="SUPFAM" id="SSF54862">
    <property type="entry name" value="4Fe-4S ferredoxins"/>
    <property type="match status" value="1"/>
</dbReference>